<reference evidence="2 3" key="1">
    <citation type="journal article" date="2009" name="Infect. Immun.">
        <title>Comparative genomics reveal extensive transposon-mediated genomic plasticity and diversity among potential effector proteins within the genus Coxiella.</title>
        <authorList>
            <person name="Beare P.A."/>
            <person name="Unsworth N."/>
            <person name="Andoh M."/>
            <person name="Voth D.E."/>
            <person name="Omsland A."/>
            <person name="Gilk S.D."/>
            <person name="Williams K.P."/>
            <person name="Sobral B.W."/>
            <person name="Kupko J.J.III."/>
            <person name="Porcella S.F."/>
            <person name="Samuel J.E."/>
            <person name="Heinzen R.A."/>
        </authorList>
    </citation>
    <scope>NUCLEOTIDE SEQUENCE [LARGE SCALE GENOMIC DNA]</scope>
    <source>
        <strain evidence="2 3">Dugway 5J108-111</strain>
    </source>
</reference>
<protein>
    <submittedName>
        <fullName evidence="2">Hypothetical cytosolic protein</fullName>
    </submittedName>
</protein>
<dbReference type="Pfam" id="PF02624">
    <property type="entry name" value="YcaO"/>
    <property type="match status" value="1"/>
</dbReference>
<gene>
    <name evidence="2" type="ordered locus">CBUD_0841</name>
</gene>
<dbReference type="Proteomes" id="UP000008555">
    <property type="component" value="Chromosome"/>
</dbReference>
<dbReference type="EMBL" id="CP000733">
    <property type="protein sequence ID" value="ABS77309.1"/>
    <property type="molecule type" value="Genomic_DNA"/>
</dbReference>
<feature type="domain" description="YcaO" evidence="1">
    <location>
        <begin position="58"/>
        <end position="409"/>
    </location>
</feature>
<dbReference type="RefSeq" id="WP_011996777.1">
    <property type="nucleotide sequence ID" value="NC_009727.1"/>
</dbReference>
<evidence type="ECO:0000259" key="1">
    <source>
        <dbReference type="PROSITE" id="PS51664"/>
    </source>
</evidence>
<dbReference type="PANTHER" id="PTHR37809">
    <property type="entry name" value="RIBOSOMAL PROTEIN S12 METHYLTHIOTRANSFERASE ACCESSORY FACTOR YCAO"/>
    <property type="match status" value="1"/>
</dbReference>
<evidence type="ECO:0000313" key="2">
    <source>
        <dbReference type="EMBL" id="ABS77309.1"/>
    </source>
</evidence>
<organism evidence="2 3">
    <name type="scientific">Coxiella burnetii (strain Dugway 5J108-111)</name>
    <dbReference type="NCBI Taxonomy" id="434922"/>
    <lineage>
        <taxon>Bacteria</taxon>
        <taxon>Pseudomonadati</taxon>
        <taxon>Pseudomonadota</taxon>
        <taxon>Gammaproteobacteria</taxon>
        <taxon>Legionellales</taxon>
        <taxon>Coxiellaceae</taxon>
        <taxon>Coxiella</taxon>
    </lineage>
</organism>
<sequence length="409" mass="47136">MNNFRSYERAVDIGSCLSILKEIFLQRSIVYKLECFNKAFDVYKCRLTDLKSKKQFIGGGCGADQKGKVSAIAEAFQHYITFTSTEDNPDTIYYSSINEMFYKHAIPENKLPSQLINKNTNRIYPWLCYESLAEGDNFFYPLCLTEVRTEYLSLEYPINDLLWRSHDTGQAIGFSKEEALLHGINEWIERDAYGIFLIKHFLKSPPDEIRIIKKESLPKHLFEKISSLETLYKENIVIIDITSDIGVPTFLVKFQCQVRIQQATGIATSLSKTEALERALDEAIQSHALYNNNTLQFYKAAISHLSSTPLLLDAFICDISSKSSAFNEISFDFIDDYSNLINLEAQIDFLRKKLKIKNVNIYYRVYYNNGLYAIGTIIPRLEEFFLVKNGKYVFPNNRGMCFLKGLDND</sequence>
<dbReference type="PANTHER" id="PTHR37809:SF1">
    <property type="entry name" value="RIBOSOMAL PROTEIN S12 METHYLTHIOTRANSFERASE ACCESSORY FACTOR YCAO"/>
    <property type="match status" value="1"/>
</dbReference>
<accession>A9KFD2</accession>
<proteinExistence type="predicted"/>
<dbReference type="AlphaFoldDB" id="A9KFD2"/>
<dbReference type="PROSITE" id="PS51664">
    <property type="entry name" value="YCAO"/>
    <property type="match status" value="1"/>
</dbReference>
<dbReference type="KEGG" id="cbd:CBUD_0841"/>
<dbReference type="InterPro" id="IPR003776">
    <property type="entry name" value="YcaO-like_dom"/>
</dbReference>
<name>A9KFD2_COXBN</name>
<evidence type="ECO:0000313" key="3">
    <source>
        <dbReference type="Proteomes" id="UP000008555"/>
    </source>
</evidence>
<dbReference type="HOGENOM" id="CLU_056363_0_0_6"/>
<dbReference type="Gene3D" id="3.30.1330.230">
    <property type="match status" value="1"/>
</dbReference>